<dbReference type="Gene3D" id="2.40.50.330">
    <property type="match status" value="1"/>
</dbReference>
<evidence type="ECO:0000259" key="4">
    <source>
        <dbReference type="Pfam" id="PF21191"/>
    </source>
</evidence>
<evidence type="ECO:0000313" key="6">
    <source>
        <dbReference type="EMBL" id="MBU3828369.1"/>
    </source>
</evidence>
<reference evidence="6" key="1">
    <citation type="journal article" date="2021" name="PeerJ">
        <title>Extensive microbial diversity within the chicken gut microbiome revealed by metagenomics and culture.</title>
        <authorList>
            <person name="Gilroy R."/>
            <person name="Ravi A."/>
            <person name="Getino M."/>
            <person name="Pursley I."/>
            <person name="Horton D.L."/>
            <person name="Alikhan N.F."/>
            <person name="Baker D."/>
            <person name="Gharbi K."/>
            <person name="Hall N."/>
            <person name="Watson M."/>
            <person name="Adriaenssens E.M."/>
            <person name="Foster-Nyarko E."/>
            <person name="Jarju S."/>
            <person name="Secka A."/>
            <person name="Antonio M."/>
            <person name="Oren A."/>
            <person name="Chaudhuri R.R."/>
            <person name="La Ragione R."/>
            <person name="Hildebrand F."/>
            <person name="Pallen M.J."/>
        </authorList>
    </citation>
    <scope>NUCLEOTIDE SEQUENCE</scope>
    <source>
        <strain evidence="6">F6-686</strain>
    </source>
</reference>
<dbReference type="EMBL" id="JAHLFT010000061">
    <property type="protein sequence ID" value="MBU3828369.1"/>
    <property type="molecule type" value="Genomic_DNA"/>
</dbReference>
<feature type="domain" description="Conserved virulence factor B second S1" evidence="4">
    <location>
        <begin position="72"/>
        <end position="133"/>
    </location>
</feature>
<protein>
    <submittedName>
        <fullName evidence="6">RNA-binding protein</fullName>
    </submittedName>
</protein>
<evidence type="ECO:0000259" key="3">
    <source>
        <dbReference type="Pfam" id="PF17783"/>
    </source>
</evidence>
<dbReference type="InterPro" id="IPR012340">
    <property type="entry name" value="NA-bd_OB-fold"/>
</dbReference>
<dbReference type="InterPro" id="IPR048587">
    <property type="entry name" value="CvfB_S1_3rd"/>
</dbReference>
<dbReference type="InterPro" id="IPR039566">
    <property type="entry name" value="CvfB_S1_st"/>
</dbReference>
<evidence type="ECO:0000256" key="1">
    <source>
        <dbReference type="PIRNR" id="PIRNR012524"/>
    </source>
</evidence>
<feature type="domain" description="Conserved virulence factor B-like winged helix" evidence="3">
    <location>
        <begin position="225"/>
        <end position="278"/>
    </location>
</feature>
<dbReference type="Proteomes" id="UP000823844">
    <property type="component" value="Unassembled WGS sequence"/>
</dbReference>
<gene>
    <name evidence="6" type="ORF">H9806_04430</name>
</gene>
<sequence length="294" mass="33809">MLGTIQTGKIIDQNKDAYYVQIDGITYELKKQEITQEQVPEVGDKIRGFIYDNKNHDREMTQFLPFSQPDQYGWGKVTDVRFGLGVFIDIGLPDKDVVLSMDDLPLDKERWPRKDDRLLVRIETDEKDRIWTKLADENIFEQLAAHFPNNMNNKNVFGTVYSSRQIGAFVITNDYYLAFVHSSQMARPLRLGEQFKGRVIGISQYGRLNLSSLPRAFEEIDDDAQMILMSLRRKADKTLAFYDKSDASEIKNYFGISKSAFKRALGHLLKANYISEDKAAGTITLINDPEQKDE</sequence>
<dbReference type="Gene3D" id="1.10.10.10">
    <property type="entry name" value="Winged helix-like DNA-binding domain superfamily/Winged helix DNA-binding domain"/>
    <property type="match status" value="1"/>
</dbReference>
<dbReference type="Pfam" id="PF17783">
    <property type="entry name" value="WHD_CvfB"/>
    <property type="match status" value="1"/>
</dbReference>
<evidence type="ECO:0000259" key="2">
    <source>
        <dbReference type="Pfam" id="PF13509"/>
    </source>
</evidence>
<comment type="caution">
    <text evidence="6">The sequence shown here is derived from an EMBL/GenBank/DDBJ whole genome shotgun (WGS) entry which is preliminary data.</text>
</comment>
<reference evidence="6" key="2">
    <citation type="submission" date="2021-04" db="EMBL/GenBank/DDBJ databases">
        <authorList>
            <person name="Gilroy R."/>
        </authorList>
    </citation>
    <scope>NUCLEOTIDE SEQUENCE</scope>
    <source>
        <strain evidence="6">F6-686</strain>
    </source>
</reference>
<dbReference type="PANTHER" id="PTHR37296">
    <property type="entry name" value="CONSERVED VIRULENCE FACTOR B"/>
    <property type="match status" value="1"/>
</dbReference>
<accession>A0A9E2KQQ9</accession>
<dbReference type="InterPro" id="IPR048588">
    <property type="entry name" value="CvfB_S1_2nd"/>
</dbReference>
<evidence type="ECO:0000259" key="5">
    <source>
        <dbReference type="Pfam" id="PF21543"/>
    </source>
</evidence>
<dbReference type="PANTHER" id="PTHR37296:SF1">
    <property type="entry name" value="CONSERVED VIRULENCE FACTOR B"/>
    <property type="match status" value="1"/>
</dbReference>
<dbReference type="InterPro" id="IPR014464">
    <property type="entry name" value="CvfB_fam"/>
</dbReference>
<organism evidence="6 7">
    <name type="scientific">Candidatus Lactobacillus pullistercoris</name>
    <dbReference type="NCBI Taxonomy" id="2838636"/>
    <lineage>
        <taxon>Bacteria</taxon>
        <taxon>Bacillati</taxon>
        <taxon>Bacillota</taxon>
        <taxon>Bacilli</taxon>
        <taxon>Lactobacillales</taxon>
        <taxon>Lactobacillaceae</taxon>
        <taxon>Lactobacillus</taxon>
    </lineage>
</organism>
<dbReference type="SUPFAM" id="SSF50249">
    <property type="entry name" value="Nucleic acid-binding proteins"/>
    <property type="match status" value="2"/>
</dbReference>
<comment type="similarity">
    <text evidence="1">Belongs to the CvfB family.</text>
</comment>
<dbReference type="AlphaFoldDB" id="A0A9E2KQQ9"/>
<name>A0A9E2KQQ9_9LACO</name>
<proteinExistence type="inferred from homology"/>
<dbReference type="Pfam" id="PF13509">
    <property type="entry name" value="S1_2"/>
    <property type="match status" value="1"/>
</dbReference>
<feature type="domain" description="Conserved virulence factor B third S1" evidence="5">
    <location>
        <begin position="140"/>
        <end position="214"/>
    </location>
</feature>
<dbReference type="Pfam" id="PF21191">
    <property type="entry name" value="CvfB_1st"/>
    <property type="match status" value="1"/>
</dbReference>
<dbReference type="Gene3D" id="2.40.50.140">
    <property type="entry name" value="Nucleic acid-binding proteins"/>
    <property type="match status" value="2"/>
</dbReference>
<dbReference type="Pfam" id="PF21543">
    <property type="entry name" value="CvfB_2nd"/>
    <property type="match status" value="1"/>
</dbReference>
<evidence type="ECO:0000313" key="7">
    <source>
        <dbReference type="Proteomes" id="UP000823844"/>
    </source>
</evidence>
<feature type="domain" description="Conserved virulence factor B first S1" evidence="2">
    <location>
        <begin position="2"/>
        <end position="61"/>
    </location>
</feature>
<dbReference type="InterPro" id="IPR036388">
    <property type="entry name" value="WH-like_DNA-bd_sf"/>
</dbReference>
<dbReference type="PIRSF" id="PIRSF012524">
    <property type="entry name" value="YitL_S1"/>
    <property type="match status" value="1"/>
</dbReference>
<dbReference type="InterPro" id="IPR040764">
    <property type="entry name" value="CvfB_WH"/>
</dbReference>